<dbReference type="Proteomes" id="UP000054558">
    <property type="component" value="Unassembled WGS sequence"/>
</dbReference>
<name>A0A1Y1HQE2_KLENI</name>
<evidence type="ECO:0000313" key="4">
    <source>
        <dbReference type="Proteomes" id="UP000054558"/>
    </source>
</evidence>
<reference evidence="3 4" key="1">
    <citation type="journal article" date="2014" name="Nat. Commun.">
        <title>Klebsormidium flaccidum genome reveals primary factors for plant terrestrial adaptation.</title>
        <authorList>
            <person name="Hori K."/>
            <person name="Maruyama F."/>
            <person name="Fujisawa T."/>
            <person name="Togashi T."/>
            <person name="Yamamoto N."/>
            <person name="Seo M."/>
            <person name="Sato S."/>
            <person name="Yamada T."/>
            <person name="Mori H."/>
            <person name="Tajima N."/>
            <person name="Moriyama T."/>
            <person name="Ikeuchi M."/>
            <person name="Watanabe M."/>
            <person name="Wada H."/>
            <person name="Kobayashi K."/>
            <person name="Saito M."/>
            <person name="Masuda T."/>
            <person name="Sasaki-Sekimoto Y."/>
            <person name="Mashiguchi K."/>
            <person name="Awai K."/>
            <person name="Shimojima M."/>
            <person name="Masuda S."/>
            <person name="Iwai M."/>
            <person name="Nobusawa T."/>
            <person name="Narise T."/>
            <person name="Kondo S."/>
            <person name="Saito H."/>
            <person name="Sato R."/>
            <person name="Murakawa M."/>
            <person name="Ihara Y."/>
            <person name="Oshima-Yamada Y."/>
            <person name="Ohtaka K."/>
            <person name="Satoh M."/>
            <person name="Sonobe K."/>
            <person name="Ishii M."/>
            <person name="Ohtani R."/>
            <person name="Kanamori-Sato M."/>
            <person name="Honoki R."/>
            <person name="Miyazaki D."/>
            <person name="Mochizuki H."/>
            <person name="Umetsu J."/>
            <person name="Higashi K."/>
            <person name="Shibata D."/>
            <person name="Kamiya Y."/>
            <person name="Sato N."/>
            <person name="Nakamura Y."/>
            <person name="Tabata S."/>
            <person name="Ida S."/>
            <person name="Kurokawa K."/>
            <person name="Ohta H."/>
        </authorList>
    </citation>
    <scope>NUCLEOTIDE SEQUENCE [LARGE SCALE GENOMIC DNA]</scope>
    <source>
        <strain evidence="3 4">NIES-2285</strain>
    </source>
</reference>
<feature type="domain" description="WRKY19-like zinc finger" evidence="2">
    <location>
        <begin position="230"/>
        <end position="254"/>
    </location>
</feature>
<accession>A0A1Y1HQE2</accession>
<feature type="domain" description="WRKY19-like zinc finger" evidence="2">
    <location>
        <begin position="355"/>
        <end position="379"/>
    </location>
</feature>
<dbReference type="InterPro" id="IPR056866">
    <property type="entry name" value="Znf_WRKY19"/>
</dbReference>
<proteinExistence type="predicted"/>
<feature type="compositionally biased region" description="Polar residues" evidence="1">
    <location>
        <begin position="549"/>
        <end position="559"/>
    </location>
</feature>
<dbReference type="OrthoDB" id="77038at2759"/>
<feature type="domain" description="WRKY19-like zinc finger" evidence="2">
    <location>
        <begin position="280"/>
        <end position="304"/>
    </location>
</feature>
<dbReference type="Pfam" id="PF24906">
    <property type="entry name" value="Zf_WRKY19"/>
    <property type="match status" value="5"/>
</dbReference>
<evidence type="ECO:0000256" key="1">
    <source>
        <dbReference type="SAM" id="MobiDB-lite"/>
    </source>
</evidence>
<dbReference type="AlphaFoldDB" id="A0A1Y1HQE2"/>
<evidence type="ECO:0000313" key="3">
    <source>
        <dbReference type="EMBL" id="GAQ80854.1"/>
    </source>
</evidence>
<evidence type="ECO:0000259" key="2">
    <source>
        <dbReference type="Pfam" id="PF24906"/>
    </source>
</evidence>
<organism evidence="3 4">
    <name type="scientific">Klebsormidium nitens</name>
    <name type="common">Green alga</name>
    <name type="synonym">Ulothrix nitens</name>
    <dbReference type="NCBI Taxonomy" id="105231"/>
    <lineage>
        <taxon>Eukaryota</taxon>
        <taxon>Viridiplantae</taxon>
        <taxon>Streptophyta</taxon>
        <taxon>Klebsormidiophyceae</taxon>
        <taxon>Klebsormidiales</taxon>
        <taxon>Klebsormidiaceae</taxon>
        <taxon>Klebsormidium</taxon>
    </lineage>
</organism>
<dbReference type="PANTHER" id="PTHR31827:SF1">
    <property type="entry name" value="EMB|CAB89363.1"/>
    <property type="match status" value="1"/>
</dbReference>
<gene>
    <name evidence="3" type="ORF">KFL_000640210</name>
</gene>
<feature type="region of interest" description="Disordered" evidence="1">
    <location>
        <begin position="111"/>
        <end position="143"/>
    </location>
</feature>
<sequence>MDHSMEEPLPQTGRLNMQDSALAQPAAFLHAAFVESARNLRAAAGLDLRETHPMDHSIERFVLSNNRIEIGVQVGEPGGGSDFMLLELQSEHGPAPPATGPSLAEQYALLAGRRAPRRSRKRTLQSRDENSNQGQGGEVATNKPKGICQFGDCSQEVNSRAKWCPEHSTAKRCTYEGPEGVCMRVARGSDPHCITHGGGGGADCRGVTREFGCTKSAEGKSEYCHTHGGGTRCTMEGCNKAARGATGLCISHGGGKRCQHPDCPKGAEGKTDYCISHGGGVRCSFEGCVKSARGRADFCIAHGGGIRCAVENCRKSAQGSTPLCIAHGGGARCKIEHCNKGARGSSGLCVGHGGGRRCAFEDCNRGAEGRTGLCIGHGGGHRCQHEGCQKPTRNREEYCKNHRDQRLVEGVLHRIRNSHAVRLPDTPSGASDYGEGFHPGPPAPPVLLALGGHSQNGTPTSGPGRYEAGMEQQAQWPAVAPGAAVGEQYVPASAYGLRGNPDVRNYEHVGSEFIQENQAYVVGEHEYVPLSLRENGFRPDSARRADASPSGTAPQTWSQGAVGAQLAGEKDGVPKRVEMEVRGGVFEGRENTEAPPVGRSFVDQSLGLGAAPPIVIPSVAAGAAGSAERGSEVAPPMVAPPIVLGQQASVEGEVPPEVS</sequence>
<feature type="compositionally biased region" description="Basic residues" evidence="1">
    <location>
        <begin position="114"/>
        <end position="124"/>
    </location>
</feature>
<dbReference type="PANTHER" id="PTHR31827">
    <property type="entry name" value="EMB|CAB89363.1"/>
    <property type="match status" value="1"/>
</dbReference>
<dbReference type="STRING" id="105231.A0A1Y1HQE2"/>
<protein>
    <recommendedName>
        <fullName evidence="2">WRKY19-like zinc finger domain-containing protein</fullName>
    </recommendedName>
</protein>
<feature type="region of interest" description="Disordered" evidence="1">
    <location>
        <begin position="538"/>
        <end position="572"/>
    </location>
</feature>
<dbReference type="EMBL" id="DF237013">
    <property type="protein sequence ID" value="GAQ80854.1"/>
    <property type="molecule type" value="Genomic_DNA"/>
</dbReference>
<keyword evidence="4" id="KW-1185">Reference proteome</keyword>
<feature type="domain" description="WRKY19-like zinc finger" evidence="2">
    <location>
        <begin position="305"/>
        <end position="329"/>
    </location>
</feature>
<feature type="domain" description="WRKY19-like zinc finger" evidence="2">
    <location>
        <begin position="255"/>
        <end position="279"/>
    </location>
</feature>